<dbReference type="GO" id="GO:0006508">
    <property type="term" value="P:proteolysis"/>
    <property type="evidence" value="ECO:0007669"/>
    <property type="project" value="UniProtKB-KW"/>
</dbReference>
<accession>A0A1F4VAE2</accession>
<evidence type="ECO:0000256" key="2">
    <source>
        <dbReference type="ARBA" id="ARBA00022801"/>
    </source>
</evidence>
<dbReference type="PRINTS" id="PR00834">
    <property type="entry name" value="PROTEASES2C"/>
</dbReference>
<organism evidence="5 6">
    <name type="scientific">candidate division WWE3 bacterium RIFCSPHIGHO2_01_FULL_48_15</name>
    <dbReference type="NCBI Taxonomy" id="1802619"/>
    <lineage>
        <taxon>Bacteria</taxon>
        <taxon>Katanobacteria</taxon>
    </lineage>
</organism>
<evidence type="ECO:0000256" key="3">
    <source>
        <dbReference type="SAM" id="Phobius"/>
    </source>
</evidence>
<dbReference type="SMART" id="SM00228">
    <property type="entry name" value="PDZ"/>
    <property type="match status" value="1"/>
</dbReference>
<dbReference type="SUPFAM" id="SSF50156">
    <property type="entry name" value="PDZ domain-like"/>
    <property type="match status" value="1"/>
</dbReference>
<evidence type="ECO:0000256" key="1">
    <source>
        <dbReference type="ARBA" id="ARBA00022670"/>
    </source>
</evidence>
<dbReference type="Gene3D" id="2.30.42.10">
    <property type="match status" value="1"/>
</dbReference>
<dbReference type="Proteomes" id="UP000179005">
    <property type="component" value="Unassembled WGS sequence"/>
</dbReference>
<dbReference type="PANTHER" id="PTHR43343:SF3">
    <property type="entry name" value="PROTEASE DO-LIKE 8, CHLOROPLASTIC"/>
    <property type="match status" value="1"/>
</dbReference>
<comment type="caution">
    <text evidence="5">The sequence shown here is derived from an EMBL/GenBank/DDBJ whole genome shotgun (WGS) entry which is preliminary data.</text>
</comment>
<feature type="domain" description="PDZ" evidence="4">
    <location>
        <begin position="254"/>
        <end position="348"/>
    </location>
</feature>
<keyword evidence="2" id="KW-0378">Hydrolase</keyword>
<dbReference type="Pfam" id="PF13180">
    <property type="entry name" value="PDZ_2"/>
    <property type="match status" value="1"/>
</dbReference>
<dbReference type="SUPFAM" id="SSF50494">
    <property type="entry name" value="Trypsin-like serine proteases"/>
    <property type="match status" value="1"/>
</dbReference>
<dbReference type="InterPro" id="IPR036034">
    <property type="entry name" value="PDZ_sf"/>
</dbReference>
<reference evidence="5 6" key="1">
    <citation type="journal article" date="2016" name="Nat. Commun.">
        <title>Thousands of microbial genomes shed light on interconnected biogeochemical processes in an aquifer system.</title>
        <authorList>
            <person name="Anantharaman K."/>
            <person name="Brown C.T."/>
            <person name="Hug L.A."/>
            <person name="Sharon I."/>
            <person name="Castelle C.J."/>
            <person name="Probst A.J."/>
            <person name="Thomas B.C."/>
            <person name="Singh A."/>
            <person name="Wilkins M.J."/>
            <person name="Karaoz U."/>
            <person name="Brodie E.L."/>
            <person name="Williams K.H."/>
            <person name="Hubbard S.S."/>
            <person name="Banfield J.F."/>
        </authorList>
    </citation>
    <scope>NUCLEOTIDE SEQUENCE [LARGE SCALE GENOMIC DNA]</scope>
</reference>
<evidence type="ECO:0000259" key="4">
    <source>
        <dbReference type="PROSITE" id="PS50106"/>
    </source>
</evidence>
<proteinExistence type="predicted"/>
<keyword evidence="1" id="KW-0645">Protease</keyword>
<keyword evidence="3" id="KW-0812">Transmembrane</keyword>
<dbReference type="InterPro" id="IPR009003">
    <property type="entry name" value="Peptidase_S1_PA"/>
</dbReference>
<dbReference type="InterPro" id="IPR051201">
    <property type="entry name" value="Chloro_Bact_Ser_Proteases"/>
</dbReference>
<dbReference type="Gene3D" id="2.40.10.120">
    <property type="match status" value="1"/>
</dbReference>
<gene>
    <name evidence="5" type="ORF">A2797_00075</name>
</gene>
<feature type="transmembrane region" description="Helical" evidence="3">
    <location>
        <begin position="15"/>
        <end position="36"/>
    </location>
</feature>
<dbReference type="Pfam" id="PF13365">
    <property type="entry name" value="Trypsin_2"/>
    <property type="match status" value="1"/>
</dbReference>
<dbReference type="GO" id="GO:0004252">
    <property type="term" value="F:serine-type endopeptidase activity"/>
    <property type="evidence" value="ECO:0007669"/>
    <property type="project" value="InterPro"/>
</dbReference>
<dbReference type="InterPro" id="IPR001478">
    <property type="entry name" value="PDZ"/>
</dbReference>
<dbReference type="PANTHER" id="PTHR43343">
    <property type="entry name" value="PEPTIDASE S12"/>
    <property type="match status" value="1"/>
</dbReference>
<protein>
    <recommendedName>
        <fullName evidence="4">PDZ domain-containing protein</fullName>
    </recommendedName>
</protein>
<keyword evidence="3" id="KW-0472">Membrane</keyword>
<dbReference type="AlphaFoldDB" id="A0A1F4VAE2"/>
<sequence length="363" mass="38333">MSTQGTILNLLPRSIFSVKTVVIFLVLAAVATALWFREPIASFVKDQLTILEIRQRVLTEDEAVIAVVDQASPAVVSILAKRVVEDPFSGPISQKQGIGTGFIIRSNGLILTNRHVVADIDVSYLVVTKDGTEYAAQEIHRDTLYDLAIIKINASGLPVVSLGDSDQLKVGQTAVAIGNALGEFSNSVTKGIISGVGRRIGDLEDVIQTDASINPGNSGGPLLNLSAEVIGINVAIIAGGENIGFAIPSNLIKPVVEQFEQAGRIIRPFLGVNYYLYTEDEAKLRGLPPGAFVISVVKNSGADSAGVKAGDVISAIDGQKLVEERSLAKIIASRKVGDTITLTVDRDGTILTLQATLGELPAD</sequence>
<name>A0A1F4VAE2_UNCKA</name>
<evidence type="ECO:0000313" key="5">
    <source>
        <dbReference type="EMBL" id="OGC54172.1"/>
    </source>
</evidence>
<evidence type="ECO:0000313" key="6">
    <source>
        <dbReference type="Proteomes" id="UP000179005"/>
    </source>
</evidence>
<dbReference type="STRING" id="1802619.A2797_00075"/>
<dbReference type="InterPro" id="IPR001940">
    <property type="entry name" value="Peptidase_S1C"/>
</dbReference>
<keyword evidence="3" id="KW-1133">Transmembrane helix</keyword>
<dbReference type="PROSITE" id="PS50106">
    <property type="entry name" value="PDZ"/>
    <property type="match status" value="1"/>
</dbReference>
<dbReference type="EMBL" id="MEVC01000023">
    <property type="protein sequence ID" value="OGC54172.1"/>
    <property type="molecule type" value="Genomic_DNA"/>
</dbReference>